<dbReference type="SUPFAM" id="SSF48452">
    <property type="entry name" value="TPR-like"/>
    <property type="match status" value="2"/>
</dbReference>
<dbReference type="Proteomes" id="UP000540787">
    <property type="component" value="Unassembled WGS sequence"/>
</dbReference>
<dbReference type="Pfam" id="PF12770">
    <property type="entry name" value="CHAT"/>
    <property type="match status" value="1"/>
</dbReference>
<gene>
    <name evidence="3" type="ORF">HD842_004281</name>
</gene>
<keyword evidence="1" id="KW-0732">Signal</keyword>
<organism evidence="3 4">
    <name type="scientific">Massilia aurea</name>
    <dbReference type="NCBI Taxonomy" id="373040"/>
    <lineage>
        <taxon>Bacteria</taxon>
        <taxon>Pseudomonadati</taxon>
        <taxon>Pseudomonadota</taxon>
        <taxon>Betaproteobacteria</taxon>
        <taxon>Burkholderiales</taxon>
        <taxon>Oxalobacteraceae</taxon>
        <taxon>Telluria group</taxon>
        <taxon>Massilia</taxon>
    </lineage>
</organism>
<evidence type="ECO:0000313" key="4">
    <source>
        <dbReference type="Proteomes" id="UP000540787"/>
    </source>
</evidence>
<proteinExistence type="predicted"/>
<dbReference type="PANTHER" id="PTHR10098">
    <property type="entry name" value="RAPSYN-RELATED"/>
    <property type="match status" value="1"/>
</dbReference>
<dbReference type="AlphaFoldDB" id="A0A7W9X417"/>
<dbReference type="Pfam" id="PF13424">
    <property type="entry name" value="TPR_12"/>
    <property type="match status" value="1"/>
</dbReference>
<feature type="chain" id="PRO_5031072599" evidence="1">
    <location>
        <begin position="25"/>
        <end position="1091"/>
    </location>
</feature>
<evidence type="ECO:0000259" key="2">
    <source>
        <dbReference type="Pfam" id="PF12770"/>
    </source>
</evidence>
<accession>A0A7W9X417</accession>
<dbReference type="InterPro" id="IPR011990">
    <property type="entry name" value="TPR-like_helical_dom_sf"/>
</dbReference>
<sequence length="1091" mass="116504">MMRLRMLASVAWLCAATSLLPVHAAPGCRPAADALIEQGAQAVEQERLQDAIVPFSEALRLCRTAADQRGISASLLAYGKGLQLLRRFAESESSLLEGLALRQQIDSGPLADGDPERENMYFPAELMYLYRQWGRYDLAWEWGEKALLAKARLAGTKSSSYGTSLSNLSGIAMITRDYARALPYARQAMDIWEGTSGTDSTDHAWGMRDVGALLLGQGKMQEAYYYLERAYRIRLAAFGQDRTETQTSVQDMSAWHTQAGNDTAALAFAELGLASAVRRFGPDALDSSYALARVARIHLRLGEAAQAADEAEHVLRIRRTALGEYHAQTVNAWQDVAKTQLANNRLGRSAAAAQSAFKACQAIPGGVAASCVAHQLDHARALLALGQAGAALEQADRAAALARSHGQMWADESAGVMLGAQALRAQGRPAQAESALAALSQRMAGLPALAGSELDVALALNVVRAEHDGIGAADLAALAERSNVLARQVATERGQSHPAYASALLDAAALNARGTDPALARMQGARAMAIGLANRAPLLQARAAAQLSALDTGAHAVFLGKVAVNALQAVRENTTGLPIEQQHSFLQLKKAAYQQLVDQLLDRHRIGEAERVLAMMEQNEFHDLVRGADAGANAAAGERHDVRVVRLHFDGIDAAAEQQFALHTRILEQLAQKLAQARARHAQGSANGPDELAAAQEAMNDLLDQATAAWSSPAPSGVPAATGAASVPGDATWTANTSAALPPGRLHLTYLVGERRLRIVVQHDRSARVVTLDADPASLVHDIALLRRLAQAPGKDPRAHAQRLFRQLLGPVLPELTRARTLTLSLGGVLRYLPFAMLHDGRQWLVERLPLQVTGSAGMDDATVTPSAPTRPRSVALLGHSQASGDLPALPFVVRELRAVGTAGRIPSRIHLDAGFTAATLERALQQHSMVHIASHFVLQPGRNDGSYLVLGDGQQLSLAELAQARFHFAGLDLLTLSACETAVPAGLDATGRELAGLAWLARERGARHVLASLWRVSDRSTATLMTDFYRALGRGAGKPEALREAQLRQIRSAAPNGTEPARGLKAIDQPDLAPVQGHPYYWAGFTLLGS</sequence>
<protein>
    <submittedName>
        <fullName evidence="3">CHAT domain-containing protein</fullName>
    </submittedName>
</protein>
<feature type="domain" description="CHAT" evidence="2">
    <location>
        <begin position="799"/>
        <end position="1091"/>
    </location>
</feature>
<dbReference type="RefSeq" id="WP_183557080.1">
    <property type="nucleotide sequence ID" value="NZ_JACHBX010000005.1"/>
</dbReference>
<comment type="caution">
    <text evidence="3">The sequence shown here is derived from an EMBL/GenBank/DDBJ whole genome shotgun (WGS) entry which is preliminary data.</text>
</comment>
<dbReference type="EMBL" id="JACHBX010000005">
    <property type="protein sequence ID" value="MBB6136104.1"/>
    <property type="molecule type" value="Genomic_DNA"/>
</dbReference>
<reference evidence="3 4" key="1">
    <citation type="submission" date="2020-08" db="EMBL/GenBank/DDBJ databases">
        <title>The Agave Microbiome: Exploring the role of microbial communities in plant adaptations to desert environments.</title>
        <authorList>
            <person name="Partida-Martinez L.P."/>
        </authorList>
    </citation>
    <scope>NUCLEOTIDE SEQUENCE [LARGE SCALE GENOMIC DNA]</scope>
    <source>
        <strain evidence="3 4">AT3.2</strain>
    </source>
</reference>
<dbReference type="InterPro" id="IPR024983">
    <property type="entry name" value="CHAT_dom"/>
</dbReference>
<evidence type="ECO:0000313" key="3">
    <source>
        <dbReference type="EMBL" id="MBB6136104.1"/>
    </source>
</evidence>
<feature type="signal peptide" evidence="1">
    <location>
        <begin position="1"/>
        <end position="24"/>
    </location>
</feature>
<name>A0A7W9X417_9BURK</name>
<evidence type="ECO:0000256" key="1">
    <source>
        <dbReference type="SAM" id="SignalP"/>
    </source>
</evidence>
<keyword evidence="4" id="KW-1185">Reference proteome</keyword>
<dbReference type="PANTHER" id="PTHR10098:SF112">
    <property type="entry name" value="SLR0380 PROTEIN"/>
    <property type="match status" value="1"/>
</dbReference>
<dbReference type="Gene3D" id="1.25.40.10">
    <property type="entry name" value="Tetratricopeptide repeat domain"/>
    <property type="match status" value="2"/>
</dbReference>